<feature type="compositionally biased region" description="Basic and acidic residues" evidence="1">
    <location>
        <begin position="178"/>
        <end position="190"/>
    </location>
</feature>
<evidence type="ECO:0000313" key="3">
    <source>
        <dbReference type="EMBL" id="PLW06935.1"/>
    </source>
</evidence>
<evidence type="ECO:0000313" key="4">
    <source>
        <dbReference type="Proteomes" id="UP000235388"/>
    </source>
</evidence>
<dbReference type="EMBL" id="PGCI01001215">
    <property type="protein sequence ID" value="PLW06498.1"/>
    <property type="molecule type" value="Genomic_DNA"/>
</dbReference>
<dbReference type="OrthoDB" id="2506903at2759"/>
<sequence>MVKAAVEVSLKSMPKGKNISSRSDKSQPPSSSKQKGKQKVQVKAPPAKKTLVTTSKPIKVLKSIKESMVKVPSKKQNPQQMQTGKYPTNYTSTKNAMFIHIKMLWGLLKADSVPEPPSLRDLEEFYSHFSNEQHINKAAQTSSPAIINPPEVELLKDTRAGQIQLASRAYTEEEESGDNQKEEDGSKGEGIDLDGPSPDASEDKGFYEEGDAGDLYEDSEDGEDDQGEDYQEKDYNEDFNEAYDGGDGHEYNTAAGSSRSVANQMEGIEGTGEVW</sequence>
<feature type="region of interest" description="Disordered" evidence="1">
    <location>
        <begin position="69"/>
        <end position="88"/>
    </location>
</feature>
<gene>
    <name evidence="3" type="ORF">PCANC_25549</name>
    <name evidence="2" type="ORF">PCASD_25557</name>
</gene>
<comment type="caution">
    <text evidence="2">The sequence shown here is derived from an EMBL/GenBank/DDBJ whole genome shotgun (WGS) entry which is preliminary data.</text>
</comment>
<evidence type="ECO:0000256" key="1">
    <source>
        <dbReference type="SAM" id="MobiDB-lite"/>
    </source>
</evidence>
<dbReference type="STRING" id="200324.A0A2N5RZR7"/>
<dbReference type="EMBL" id="PGCJ01001269">
    <property type="protein sequence ID" value="PLW06935.1"/>
    <property type="molecule type" value="Genomic_DNA"/>
</dbReference>
<organism evidence="2 5">
    <name type="scientific">Puccinia coronata f. sp. avenae</name>
    <dbReference type="NCBI Taxonomy" id="200324"/>
    <lineage>
        <taxon>Eukaryota</taxon>
        <taxon>Fungi</taxon>
        <taxon>Dikarya</taxon>
        <taxon>Basidiomycota</taxon>
        <taxon>Pucciniomycotina</taxon>
        <taxon>Pucciniomycetes</taxon>
        <taxon>Pucciniales</taxon>
        <taxon>Pucciniaceae</taxon>
        <taxon>Puccinia</taxon>
    </lineage>
</organism>
<proteinExistence type="predicted"/>
<keyword evidence="4" id="KW-1185">Reference proteome</keyword>
<feature type="region of interest" description="Disordered" evidence="1">
    <location>
        <begin position="1"/>
        <end position="54"/>
    </location>
</feature>
<feature type="compositionally biased region" description="Polar residues" evidence="1">
    <location>
        <begin position="74"/>
        <end position="88"/>
    </location>
</feature>
<dbReference type="Proteomes" id="UP000235392">
    <property type="component" value="Unassembled WGS sequence"/>
</dbReference>
<dbReference type="AlphaFoldDB" id="A0A2N5RZR7"/>
<feature type="compositionally biased region" description="Acidic residues" evidence="1">
    <location>
        <begin position="208"/>
        <end position="229"/>
    </location>
</feature>
<reference evidence="4 5" key="1">
    <citation type="submission" date="2017-11" db="EMBL/GenBank/DDBJ databases">
        <title>De novo assembly and phasing of dikaryotic genomes from two isolates of Puccinia coronata f. sp. avenae, the causal agent of oat crown rust.</title>
        <authorList>
            <person name="Miller M.E."/>
            <person name="Zhang Y."/>
            <person name="Omidvar V."/>
            <person name="Sperschneider J."/>
            <person name="Schwessinger B."/>
            <person name="Raley C."/>
            <person name="Palmer J.M."/>
            <person name="Garnica D."/>
            <person name="Upadhyaya N."/>
            <person name="Rathjen J."/>
            <person name="Taylor J.M."/>
            <person name="Park R.F."/>
            <person name="Dodds P.N."/>
            <person name="Hirsch C.D."/>
            <person name="Kianian S.F."/>
            <person name="Figueroa M."/>
        </authorList>
    </citation>
    <scope>NUCLEOTIDE SEQUENCE [LARGE SCALE GENOMIC DNA]</scope>
    <source>
        <strain evidence="3">12NC29</strain>
        <strain evidence="2">12SD80</strain>
    </source>
</reference>
<name>A0A2N5RZR7_9BASI</name>
<accession>A0A2N5RZR7</accession>
<dbReference type="Proteomes" id="UP000235388">
    <property type="component" value="Unassembled WGS sequence"/>
</dbReference>
<evidence type="ECO:0000313" key="5">
    <source>
        <dbReference type="Proteomes" id="UP000235392"/>
    </source>
</evidence>
<feature type="region of interest" description="Disordered" evidence="1">
    <location>
        <begin position="168"/>
        <end position="275"/>
    </location>
</feature>
<feature type="compositionally biased region" description="Polar residues" evidence="1">
    <location>
        <begin position="254"/>
        <end position="263"/>
    </location>
</feature>
<evidence type="ECO:0000313" key="2">
    <source>
        <dbReference type="EMBL" id="PLW06498.1"/>
    </source>
</evidence>
<protein>
    <submittedName>
        <fullName evidence="2">Uncharacterized protein</fullName>
    </submittedName>
</protein>